<name>A0A818A8M0_9BILA</name>
<protein>
    <submittedName>
        <fullName evidence="6">Uncharacterized protein</fullName>
    </submittedName>
</protein>
<comment type="caution">
    <text evidence="6">The sequence shown here is derived from an EMBL/GenBank/DDBJ whole genome shotgun (WGS) entry which is preliminary data.</text>
</comment>
<evidence type="ECO:0000256" key="2">
    <source>
        <dbReference type="ARBA" id="ARBA00022801"/>
    </source>
</evidence>
<keyword evidence="5" id="KW-0812">Transmembrane</keyword>
<sequence>MFMIKFKKVDSQTDKRFYRRVQFVFIIMPLGKFFKATNVVWSLVIMVLLNNQASNSEHSVSTFIKNGVIWNDTDGQSIQAHATGILIDPHDNSYWWYGESLKTANLSDHGINCYHSTDLLTWTNMGQVLGQQQVSIQGQPGPYVIERPKVLWNSVTERFVMWFHLDSSSYSYRYVGIAISPVPNGVFTFIHAFQPDGIPSLDMNLYEDKRNGSVRGAYLVRSCNNQYVGISRLTDDYLNTTGLTSTINEPREGHAIFHRNNNYYMMTSHLTGWMPNPAELFISNADSLQDARWISLGNPTNSVTTFNTQSTFVLPFPSTKQPGTQFYIYMGDRWNYPALLSASYVWLPYKFHSDTNVTLEWQDQWSLSDY</sequence>
<reference evidence="6" key="1">
    <citation type="submission" date="2021-02" db="EMBL/GenBank/DDBJ databases">
        <authorList>
            <person name="Nowell W R."/>
        </authorList>
    </citation>
    <scope>NUCLEOTIDE SEQUENCE</scope>
</reference>
<evidence type="ECO:0000313" key="7">
    <source>
        <dbReference type="Proteomes" id="UP000663865"/>
    </source>
</evidence>
<keyword evidence="5" id="KW-1133">Transmembrane helix</keyword>
<accession>A0A818A8M0</accession>
<evidence type="ECO:0000256" key="3">
    <source>
        <dbReference type="ARBA" id="ARBA00023295"/>
    </source>
</evidence>
<dbReference type="AlphaFoldDB" id="A0A818A8M0"/>
<dbReference type="Pfam" id="PF04616">
    <property type="entry name" value="Glyco_hydro_43"/>
    <property type="match status" value="1"/>
</dbReference>
<gene>
    <name evidence="6" type="ORF">KIK155_LOCUS8168</name>
</gene>
<comment type="similarity">
    <text evidence="1 4">Belongs to the glycosyl hydrolase 43 family.</text>
</comment>
<keyword evidence="5" id="KW-0472">Membrane</keyword>
<keyword evidence="3 4" id="KW-0326">Glycosidase</keyword>
<dbReference type="Proteomes" id="UP000663865">
    <property type="component" value="Unassembled WGS sequence"/>
</dbReference>
<evidence type="ECO:0000256" key="1">
    <source>
        <dbReference type="ARBA" id="ARBA00009865"/>
    </source>
</evidence>
<organism evidence="6 7">
    <name type="scientific">Rotaria socialis</name>
    <dbReference type="NCBI Taxonomy" id="392032"/>
    <lineage>
        <taxon>Eukaryota</taxon>
        <taxon>Metazoa</taxon>
        <taxon>Spiralia</taxon>
        <taxon>Gnathifera</taxon>
        <taxon>Rotifera</taxon>
        <taxon>Eurotatoria</taxon>
        <taxon>Bdelloidea</taxon>
        <taxon>Philodinida</taxon>
        <taxon>Philodinidae</taxon>
        <taxon>Rotaria</taxon>
    </lineage>
</organism>
<proteinExistence type="inferred from homology"/>
<keyword evidence="2 4" id="KW-0378">Hydrolase</keyword>
<dbReference type="EMBL" id="CAJNYV010001075">
    <property type="protein sequence ID" value="CAF3401550.1"/>
    <property type="molecule type" value="Genomic_DNA"/>
</dbReference>
<dbReference type="PANTHER" id="PTHR22925:SF3">
    <property type="entry name" value="GLYCOSYL HYDROLASE FAMILY PROTEIN 43"/>
    <property type="match status" value="1"/>
</dbReference>
<evidence type="ECO:0000313" key="6">
    <source>
        <dbReference type="EMBL" id="CAF3401550.1"/>
    </source>
</evidence>
<evidence type="ECO:0000256" key="4">
    <source>
        <dbReference type="RuleBase" id="RU361187"/>
    </source>
</evidence>
<dbReference type="InterPro" id="IPR006710">
    <property type="entry name" value="Glyco_hydro_43"/>
</dbReference>
<feature type="transmembrane region" description="Helical" evidence="5">
    <location>
        <begin position="21"/>
        <end position="49"/>
    </location>
</feature>
<dbReference type="InterPro" id="IPR023296">
    <property type="entry name" value="Glyco_hydro_beta-prop_sf"/>
</dbReference>
<dbReference type="PANTHER" id="PTHR22925">
    <property type="entry name" value="GLYCOSYL HYDROLASE 43 FAMILY MEMBER"/>
    <property type="match status" value="1"/>
</dbReference>
<dbReference type="Gene3D" id="2.115.10.20">
    <property type="entry name" value="Glycosyl hydrolase domain, family 43"/>
    <property type="match status" value="1"/>
</dbReference>
<dbReference type="SUPFAM" id="SSF75005">
    <property type="entry name" value="Arabinanase/levansucrase/invertase"/>
    <property type="match status" value="1"/>
</dbReference>
<dbReference type="GO" id="GO:0004553">
    <property type="term" value="F:hydrolase activity, hydrolyzing O-glycosyl compounds"/>
    <property type="evidence" value="ECO:0007669"/>
    <property type="project" value="InterPro"/>
</dbReference>
<evidence type="ECO:0000256" key="5">
    <source>
        <dbReference type="SAM" id="Phobius"/>
    </source>
</evidence>
<dbReference type="GO" id="GO:0005975">
    <property type="term" value="P:carbohydrate metabolic process"/>
    <property type="evidence" value="ECO:0007669"/>
    <property type="project" value="InterPro"/>
</dbReference>